<geneLocation type="plasmid" evidence="2 3">
    <name>p111</name>
</geneLocation>
<dbReference type="KEGG" id="palw:PSAL_037930"/>
<sequence length="90" mass="9769">MSDSERRFTHESLQDPKTVKALLTALAKGVSKGEMTLGDDDGDLVLKTAGLMNVRIKAEREDGQCQVSLRLTWSDPSEAAHSKGAPRIDS</sequence>
<proteinExistence type="predicted"/>
<protein>
    <recommendedName>
        <fullName evidence="1">Amphi-Trp domain-containing protein</fullName>
    </recommendedName>
</protein>
<feature type="domain" description="Amphi-Trp" evidence="1">
    <location>
        <begin position="5"/>
        <end position="81"/>
    </location>
</feature>
<organism evidence="2 3">
    <name type="scientific">Pseudooceanicola algae</name>
    <dbReference type="NCBI Taxonomy" id="1537215"/>
    <lineage>
        <taxon>Bacteria</taxon>
        <taxon>Pseudomonadati</taxon>
        <taxon>Pseudomonadota</taxon>
        <taxon>Alphaproteobacteria</taxon>
        <taxon>Rhodobacterales</taxon>
        <taxon>Paracoccaceae</taxon>
        <taxon>Pseudooceanicola</taxon>
    </lineage>
</organism>
<name>A0A418SBU1_9RHOB</name>
<reference evidence="2 3" key="1">
    <citation type="submission" date="2020-08" db="EMBL/GenBank/DDBJ databases">
        <title>Genome sequence of Rhodobacteraceae bacterium Lw-13e.</title>
        <authorList>
            <person name="Poehlein A."/>
            <person name="Wolter L."/>
            <person name="Daniel R."/>
            <person name="Brinkhoff T."/>
        </authorList>
    </citation>
    <scope>NUCLEOTIDE SEQUENCE [LARGE SCALE GENOMIC DNA]</scope>
    <source>
        <strain evidence="2 3">Lw-13e</strain>
        <plasmid evidence="2 3">p111</plasmid>
    </source>
</reference>
<keyword evidence="3" id="KW-1185">Reference proteome</keyword>
<dbReference type="NCBIfam" id="TIGR04354">
    <property type="entry name" value="amphi-Trp"/>
    <property type="match status" value="1"/>
</dbReference>
<accession>A0A418SBU1</accession>
<keyword evidence="2" id="KW-0614">Plasmid</keyword>
<evidence type="ECO:0000313" key="2">
    <source>
        <dbReference type="EMBL" id="QPM92529.1"/>
    </source>
</evidence>
<dbReference type="Pfam" id="PF20068">
    <property type="entry name" value="Amphi-Trp"/>
    <property type="match status" value="1"/>
</dbReference>
<evidence type="ECO:0000259" key="1">
    <source>
        <dbReference type="Pfam" id="PF20068"/>
    </source>
</evidence>
<gene>
    <name evidence="2" type="ORF">PSAL_037930</name>
</gene>
<dbReference type="OrthoDB" id="5422838at2"/>
<dbReference type="RefSeq" id="WP_119840909.1">
    <property type="nucleotide sequence ID" value="NZ_CP060438.1"/>
</dbReference>
<dbReference type="Proteomes" id="UP000283786">
    <property type="component" value="Plasmid p111"/>
</dbReference>
<dbReference type="AlphaFoldDB" id="A0A418SBU1"/>
<evidence type="ECO:0000313" key="3">
    <source>
        <dbReference type="Proteomes" id="UP000283786"/>
    </source>
</evidence>
<dbReference type="EMBL" id="CP060438">
    <property type="protein sequence ID" value="QPM92529.1"/>
    <property type="molecule type" value="Genomic_DNA"/>
</dbReference>
<dbReference type="InterPro" id="IPR027598">
    <property type="entry name" value="Amphi-Trp_dom"/>
</dbReference>